<name>A0A267GLS4_9PLAT</name>
<dbReference type="PANTHER" id="PTHR22930">
    <property type="match status" value="1"/>
</dbReference>
<evidence type="ECO:0000256" key="7">
    <source>
        <dbReference type="ARBA" id="ARBA00023242"/>
    </source>
</evidence>
<reference evidence="9 10" key="1">
    <citation type="submission" date="2017-06" db="EMBL/GenBank/DDBJ databases">
        <title>A platform for efficient transgenesis in Macrostomum lignano, a flatworm model organism for stem cell research.</title>
        <authorList>
            <person name="Berezikov E."/>
        </authorList>
    </citation>
    <scope>NUCLEOTIDE SEQUENCE [LARGE SCALE GENOMIC DNA]</scope>
    <source>
        <strain evidence="9">DV1</strain>
        <tissue evidence="9">Whole organism</tissue>
    </source>
</reference>
<accession>A0A267GLS4</accession>
<dbReference type="Proteomes" id="UP000215902">
    <property type="component" value="Unassembled WGS sequence"/>
</dbReference>
<dbReference type="AlphaFoldDB" id="A0A267GLS4"/>
<dbReference type="InterPro" id="IPR027806">
    <property type="entry name" value="HARBI1_dom"/>
</dbReference>
<evidence type="ECO:0000256" key="3">
    <source>
        <dbReference type="ARBA" id="ARBA00006958"/>
    </source>
</evidence>
<comment type="similarity">
    <text evidence="3">Belongs to the HARBI1 family.</text>
</comment>
<dbReference type="GO" id="GO:0016787">
    <property type="term" value="F:hydrolase activity"/>
    <property type="evidence" value="ECO:0007669"/>
    <property type="project" value="UniProtKB-KW"/>
</dbReference>
<dbReference type="EMBL" id="NIVC01000255">
    <property type="protein sequence ID" value="PAA86975.1"/>
    <property type="molecule type" value="Genomic_DNA"/>
</dbReference>
<dbReference type="Pfam" id="PF13359">
    <property type="entry name" value="DDE_Tnp_4"/>
    <property type="match status" value="1"/>
</dbReference>
<evidence type="ECO:0000256" key="1">
    <source>
        <dbReference type="ARBA" id="ARBA00001968"/>
    </source>
</evidence>
<comment type="cofactor">
    <cofactor evidence="1">
        <name>a divalent metal cation</name>
        <dbReference type="ChEBI" id="CHEBI:60240"/>
    </cofactor>
</comment>
<dbReference type="GO" id="GO:0046872">
    <property type="term" value="F:metal ion binding"/>
    <property type="evidence" value="ECO:0007669"/>
    <property type="project" value="UniProtKB-KW"/>
</dbReference>
<dbReference type="OrthoDB" id="6137767at2759"/>
<comment type="caution">
    <text evidence="9">The sequence shown here is derived from an EMBL/GenBank/DDBJ whole genome shotgun (WGS) entry which is preliminary data.</text>
</comment>
<keyword evidence="6" id="KW-0378">Hydrolase</keyword>
<dbReference type="InterPro" id="IPR045249">
    <property type="entry name" value="HARBI1-like"/>
</dbReference>
<keyword evidence="5" id="KW-0479">Metal-binding</keyword>
<evidence type="ECO:0000313" key="9">
    <source>
        <dbReference type="EMBL" id="PAA86975.1"/>
    </source>
</evidence>
<evidence type="ECO:0000256" key="5">
    <source>
        <dbReference type="ARBA" id="ARBA00022723"/>
    </source>
</evidence>
<evidence type="ECO:0000256" key="2">
    <source>
        <dbReference type="ARBA" id="ARBA00004123"/>
    </source>
</evidence>
<evidence type="ECO:0000256" key="6">
    <source>
        <dbReference type="ARBA" id="ARBA00022801"/>
    </source>
</evidence>
<dbReference type="STRING" id="282301.A0A267GLS4"/>
<evidence type="ECO:0000256" key="4">
    <source>
        <dbReference type="ARBA" id="ARBA00022722"/>
    </source>
</evidence>
<feature type="non-terminal residue" evidence="9">
    <location>
        <position position="1"/>
    </location>
</feature>
<gene>
    <name evidence="9" type="ORF">BOX15_Mlig023435g1</name>
</gene>
<dbReference type="GO" id="GO:0004518">
    <property type="term" value="F:nuclease activity"/>
    <property type="evidence" value="ECO:0007669"/>
    <property type="project" value="UniProtKB-KW"/>
</dbReference>
<proteinExistence type="inferred from homology"/>
<organism evidence="9 10">
    <name type="scientific">Macrostomum lignano</name>
    <dbReference type="NCBI Taxonomy" id="282301"/>
    <lineage>
        <taxon>Eukaryota</taxon>
        <taxon>Metazoa</taxon>
        <taxon>Spiralia</taxon>
        <taxon>Lophotrochozoa</taxon>
        <taxon>Platyhelminthes</taxon>
        <taxon>Rhabditophora</taxon>
        <taxon>Macrostomorpha</taxon>
        <taxon>Macrostomida</taxon>
        <taxon>Macrostomidae</taxon>
        <taxon>Macrostomum</taxon>
    </lineage>
</organism>
<keyword evidence="4" id="KW-0540">Nuclease</keyword>
<protein>
    <recommendedName>
        <fullName evidence="8">DDE Tnp4 domain-containing protein</fullName>
    </recommendedName>
</protein>
<evidence type="ECO:0000313" key="10">
    <source>
        <dbReference type="Proteomes" id="UP000215902"/>
    </source>
</evidence>
<comment type="subcellular location">
    <subcellularLocation>
        <location evidence="2">Nucleus</location>
    </subcellularLocation>
</comment>
<evidence type="ECO:0000259" key="8">
    <source>
        <dbReference type="Pfam" id="PF13359"/>
    </source>
</evidence>
<keyword evidence="7" id="KW-0539">Nucleus</keyword>
<feature type="domain" description="DDE Tnp4" evidence="8">
    <location>
        <begin position="1"/>
        <end position="118"/>
    </location>
</feature>
<dbReference type="GO" id="GO:0005634">
    <property type="term" value="C:nucleus"/>
    <property type="evidence" value="ECO:0007669"/>
    <property type="project" value="UniProtKB-SubCell"/>
</dbReference>
<keyword evidence="10" id="KW-1185">Reference proteome</keyword>
<dbReference type="PANTHER" id="PTHR22930:SF267">
    <property type="entry name" value="NUCLEASE HARBI1-RELATED"/>
    <property type="match status" value="1"/>
</dbReference>
<sequence length="162" mass="18690">PDYKIYFATARWPGAVSDARVFRNSHVAQRLRSGWRPVPGGLLFADSGYWNDDYLITPLLNPQSDQERRFNEAHKATRSIVECTIGILKQRLRCLLRPLQVRPIFAANIFRCCVVLHNLALQNRQPYLELEAPAQLLDTMDDDQDGIVVDNNNRRNQIVQLF</sequence>